<keyword evidence="2" id="KW-1185">Reference proteome</keyword>
<dbReference type="AlphaFoldDB" id="A0A845AJ42"/>
<proteinExistence type="predicted"/>
<evidence type="ECO:0000313" key="1">
    <source>
        <dbReference type="EMBL" id="MXP28875.1"/>
    </source>
</evidence>
<organism evidence="1 2">
    <name type="scientific">Qipengyuania algicida</name>
    <dbReference type="NCBI Taxonomy" id="1836209"/>
    <lineage>
        <taxon>Bacteria</taxon>
        <taxon>Pseudomonadati</taxon>
        <taxon>Pseudomonadota</taxon>
        <taxon>Alphaproteobacteria</taxon>
        <taxon>Sphingomonadales</taxon>
        <taxon>Erythrobacteraceae</taxon>
        <taxon>Qipengyuania</taxon>
    </lineage>
</organism>
<sequence length="138" mass="16018">MAVWLTSHFAWRRTQSEKVWDRKADAYSTILQALNEMEASLDAWMSDEALRREPSDESSEERGVRYRQARARMQSVVGRELWLLNPAIKGYADELNKALSARYDSWFEDLDASLFAVRNTIKSVTLLAQEELQTSKTR</sequence>
<name>A0A845AJ42_9SPHN</name>
<dbReference type="Proteomes" id="UP000439780">
    <property type="component" value="Unassembled WGS sequence"/>
</dbReference>
<dbReference type="EMBL" id="WTYA01000006">
    <property type="protein sequence ID" value="MXP28875.1"/>
    <property type="molecule type" value="Genomic_DNA"/>
</dbReference>
<gene>
    <name evidence="1" type="ORF">GRI58_08575</name>
</gene>
<protein>
    <submittedName>
        <fullName evidence="1">Uncharacterized protein</fullName>
    </submittedName>
</protein>
<dbReference type="RefSeq" id="WP_160753184.1">
    <property type="nucleotide sequence ID" value="NZ_WTYA01000006.1"/>
</dbReference>
<reference evidence="1 2" key="1">
    <citation type="submission" date="2019-12" db="EMBL/GenBank/DDBJ databases">
        <title>Genomic-based taxomic classification of the family Erythrobacteraceae.</title>
        <authorList>
            <person name="Xu L."/>
        </authorList>
    </citation>
    <scope>NUCLEOTIDE SEQUENCE [LARGE SCALE GENOMIC DNA]</scope>
    <source>
        <strain evidence="1 2">KEMB 9005-328</strain>
    </source>
</reference>
<dbReference type="OrthoDB" id="8448899at2"/>
<evidence type="ECO:0000313" key="2">
    <source>
        <dbReference type="Proteomes" id="UP000439780"/>
    </source>
</evidence>
<accession>A0A845AJ42</accession>
<comment type="caution">
    <text evidence="1">The sequence shown here is derived from an EMBL/GenBank/DDBJ whole genome shotgun (WGS) entry which is preliminary data.</text>
</comment>